<accession>A0A820SP21</accession>
<dbReference type="PANTHER" id="PTHR10663:SF375">
    <property type="entry name" value="LD29171P"/>
    <property type="match status" value="1"/>
</dbReference>
<evidence type="ECO:0000259" key="1">
    <source>
        <dbReference type="Pfam" id="PF16213"/>
    </source>
</evidence>
<feature type="domain" description="Mon2/Sec7/BIG1-like dimerisation and cyclophilin-binding" evidence="1">
    <location>
        <begin position="26"/>
        <end position="205"/>
    </location>
</feature>
<comment type="caution">
    <text evidence="2">The sequence shown here is derived from an EMBL/GenBank/DDBJ whole genome shotgun (WGS) entry which is preliminary data.</text>
</comment>
<dbReference type="EMBL" id="CAJOBO010002485">
    <property type="protein sequence ID" value="CAF4453429.1"/>
    <property type="molecule type" value="Genomic_DNA"/>
</dbReference>
<protein>
    <recommendedName>
        <fullName evidence="1">Mon2/Sec7/BIG1-like dimerisation and cyclophilin-binding domain-containing protein</fullName>
    </recommendedName>
</protein>
<dbReference type="Pfam" id="PF16213">
    <property type="entry name" value="DCB"/>
    <property type="match status" value="1"/>
</dbReference>
<name>A0A820SP21_9BILA</name>
<dbReference type="Proteomes" id="UP000663851">
    <property type="component" value="Unassembled WGS sequence"/>
</dbReference>
<gene>
    <name evidence="2" type="ORF">HFQ381_LOCUS24074</name>
</gene>
<evidence type="ECO:0000313" key="3">
    <source>
        <dbReference type="Proteomes" id="UP000663851"/>
    </source>
</evidence>
<organism evidence="2 3">
    <name type="scientific">Rotaria socialis</name>
    <dbReference type="NCBI Taxonomy" id="392032"/>
    <lineage>
        <taxon>Eukaryota</taxon>
        <taxon>Metazoa</taxon>
        <taxon>Spiralia</taxon>
        <taxon>Gnathifera</taxon>
        <taxon>Rotifera</taxon>
        <taxon>Eurotatoria</taxon>
        <taxon>Bdelloidea</taxon>
        <taxon>Philodinida</taxon>
        <taxon>Philodinidae</taxon>
        <taxon>Rotaria</taxon>
    </lineage>
</organism>
<reference evidence="2" key="1">
    <citation type="submission" date="2021-02" db="EMBL/GenBank/DDBJ databases">
        <authorList>
            <person name="Nowell W R."/>
        </authorList>
    </citation>
    <scope>NUCLEOTIDE SEQUENCE</scope>
</reference>
<dbReference type="AlphaFoldDB" id="A0A820SP21"/>
<dbReference type="PANTHER" id="PTHR10663">
    <property type="entry name" value="GUANYL-NUCLEOTIDE EXCHANGE FACTOR"/>
    <property type="match status" value="1"/>
</dbReference>
<proteinExistence type="predicted"/>
<evidence type="ECO:0000313" key="2">
    <source>
        <dbReference type="EMBL" id="CAF4453429.1"/>
    </source>
</evidence>
<sequence length="294" mass="33027">MAQKNPKGGGGSVSATKHIDNNDMFLKRALEKLLTEKDMKKSYHQQLKRACEAALASLTKEPRTTNILSIHETYFLPFELACTSKNSRMIDTSLDCLQKLLLNGHAIGNISDPIDSSKLLIDRIVSVICACFYGIQTEEKVELQIIKICLTIMTSQTVEIHQRSVLQIVKTCFNIYLTSRSKINEATAQGCLSQILNGIFSKMEQKMSLVNERKQKETISVVTTDYDEEQVIIKDILDELVEKIVYDEATLVETNSSLSNNEIIEDTQSTQGDINGEIRQNDGGRLSDLFLIRD</sequence>
<dbReference type="InterPro" id="IPR032629">
    <property type="entry name" value="DCB_dom"/>
</dbReference>